<dbReference type="SUPFAM" id="SSF52788">
    <property type="entry name" value="Phosphotyrosine protein phosphatases I"/>
    <property type="match status" value="1"/>
</dbReference>
<gene>
    <name evidence="2" type="ORF">HCG48_14905</name>
</gene>
<dbReference type="AlphaFoldDB" id="A0A6H1TYQ7"/>
<dbReference type="SMART" id="SM00226">
    <property type="entry name" value="LMWPc"/>
    <property type="match status" value="1"/>
</dbReference>
<dbReference type="KEGG" id="oxy:HCG48_14905"/>
<protein>
    <submittedName>
        <fullName evidence="2">Low molecular weight phosphatase family protein</fullName>
    </submittedName>
</protein>
<dbReference type="Gene3D" id="3.40.50.2300">
    <property type="match status" value="1"/>
</dbReference>
<dbReference type="Proteomes" id="UP000500857">
    <property type="component" value="Chromosome"/>
</dbReference>
<proteinExistence type="predicted"/>
<dbReference type="InterPro" id="IPR036196">
    <property type="entry name" value="Ptyr_pPase_sf"/>
</dbReference>
<name>A0A6H1TYQ7_9CYAN</name>
<reference evidence="2 3" key="1">
    <citation type="submission" date="2020-04" db="EMBL/GenBank/DDBJ databases">
        <authorList>
            <person name="Basu S."/>
            <person name="Maruthanayagam V."/>
            <person name="Chakraborty S."/>
            <person name="Pramanik A."/>
            <person name="Mukherjee J."/>
            <person name="Brink B."/>
        </authorList>
    </citation>
    <scope>NUCLEOTIDE SEQUENCE [LARGE SCALE GENOMIC DNA]</scope>
    <source>
        <strain evidence="2 3">AP17</strain>
    </source>
</reference>
<dbReference type="InterPro" id="IPR023485">
    <property type="entry name" value="Ptyr_pPase"/>
</dbReference>
<evidence type="ECO:0000313" key="3">
    <source>
        <dbReference type="Proteomes" id="UP000500857"/>
    </source>
</evidence>
<dbReference type="RefSeq" id="WP_168569863.1">
    <property type="nucleotide sequence ID" value="NZ_CP051167.1"/>
</dbReference>
<feature type="domain" description="Phosphotyrosine protein phosphatase I" evidence="1">
    <location>
        <begin position="2"/>
        <end position="145"/>
    </location>
</feature>
<evidence type="ECO:0000259" key="1">
    <source>
        <dbReference type="SMART" id="SM00226"/>
    </source>
</evidence>
<organism evidence="2 3">
    <name type="scientific">Oxynema aestuarii AP17</name>
    <dbReference type="NCBI Taxonomy" id="2064643"/>
    <lineage>
        <taxon>Bacteria</taxon>
        <taxon>Bacillati</taxon>
        <taxon>Cyanobacteriota</taxon>
        <taxon>Cyanophyceae</taxon>
        <taxon>Oscillatoriophycideae</taxon>
        <taxon>Oscillatoriales</taxon>
        <taxon>Oscillatoriaceae</taxon>
        <taxon>Oxynema</taxon>
        <taxon>Oxynema aestuarii</taxon>
    </lineage>
</organism>
<dbReference type="Pfam" id="PF01451">
    <property type="entry name" value="LMWPc"/>
    <property type="match status" value="1"/>
</dbReference>
<accession>A0A6H1TYQ7</accession>
<keyword evidence="3" id="KW-1185">Reference proteome</keyword>
<dbReference type="EMBL" id="CP051167">
    <property type="protein sequence ID" value="QIZ71711.1"/>
    <property type="molecule type" value="Genomic_DNA"/>
</dbReference>
<evidence type="ECO:0000313" key="2">
    <source>
        <dbReference type="EMBL" id="QIZ71711.1"/>
    </source>
</evidence>
<sequence>MKTILFLCTGNYYRSRFAEYLFNDRCQQQNLCWRATSRGLALERGTDNIGPISPHALARLQQLGIFLPSDLRFPKAVDSSDFSAADAIIALDESEHRSLMRDRFPHWSEAIEYWSVPDLDRLSADIALATIETQIDRRVESLNRSV</sequence>